<dbReference type="RefSeq" id="WP_004519298.1">
    <property type="nucleotide sequence ID" value="NZ_ACEO02000002.1"/>
</dbReference>
<dbReference type="PROSITE" id="PS51257">
    <property type="entry name" value="PROKAR_LIPOPROTEIN"/>
    <property type="match status" value="1"/>
</dbReference>
<feature type="region of interest" description="Disordered" evidence="2">
    <location>
        <begin position="23"/>
        <end position="53"/>
    </location>
</feature>
<name>A0A9W5IS60_NEISU</name>
<evidence type="ECO:0008006" key="6">
    <source>
        <dbReference type="Google" id="ProtNLM"/>
    </source>
</evidence>
<evidence type="ECO:0000313" key="5">
    <source>
        <dbReference type="Proteomes" id="UP000004621"/>
    </source>
</evidence>
<comment type="caution">
    <text evidence="4">The sequence shown here is derived from an EMBL/GenBank/DDBJ whole genome shotgun (WGS) entry which is preliminary data.</text>
</comment>
<evidence type="ECO:0000256" key="2">
    <source>
        <dbReference type="SAM" id="MobiDB-lite"/>
    </source>
</evidence>
<feature type="coiled-coil region" evidence="1">
    <location>
        <begin position="182"/>
        <end position="209"/>
    </location>
</feature>
<feature type="coiled-coil region" evidence="1">
    <location>
        <begin position="94"/>
        <end position="126"/>
    </location>
</feature>
<dbReference type="Proteomes" id="UP000004621">
    <property type="component" value="Unassembled WGS sequence"/>
</dbReference>
<evidence type="ECO:0000256" key="1">
    <source>
        <dbReference type="SAM" id="Coils"/>
    </source>
</evidence>
<evidence type="ECO:0000256" key="3">
    <source>
        <dbReference type="SAM" id="SignalP"/>
    </source>
</evidence>
<keyword evidence="1" id="KW-0175">Coiled coil</keyword>
<reference evidence="4 5" key="1">
    <citation type="submission" date="2010-01" db="EMBL/GenBank/DDBJ databases">
        <authorList>
            <person name="Weinstock G."/>
            <person name="Sodergren E."/>
            <person name="Clifton S."/>
            <person name="Fulton L."/>
            <person name="Fulton B."/>
            <person name="Courtney L."/>
            <person name="Fronick C."/>
            <person name="Harrison M."/>
            <person name="Strong C."/>
            <person name="Farmer C."/>
            <person name="Delahaunty K."/>
            <person name="Markovic C."/>
            <person name="Hall O."/>
            <person name="Minx P."/>
            <person name="Tomlinson C."/>
            <person name="Mitreva M."/>
            <person name="Nelson J."/>
            <person name="Hou S."/>
            <person name="Wollam A."/>
            <person name="Pepin K.H."/>
            <person name="Johnson M."/>
            <person name="Bhonagiri V."/>
            <person name="Nash W.E."/>
            <person name="Warren W."/>
            <person name="Chinwalla A."/>
            <person name="Mardis E.R."/>
            <person name="Wilson R.K."/>
        </authorList>
    </citation>
    <scope>NUCLEOTIDE SEQUENCE [LARGE SCALE GENOMIC DNA]</scope>
    <source>
        <strain evidence="4 5">NJ9703</strain>
    </source>
</reference>
<dbReference type="AlphaFoldDB" id="A0A9W5IS60"/>
<gene>
    <name evidence="4" type="ORF">NEISUBOT_03585</name>
</gene>
<evidence type="ECO:0000313" key="4">
    <source>
        <dbReference type="EMBL" id="EFC52749.1"/>
    </source>
</evidence>
<sequence>MNVLNKFGMLILTASLLAACGDSGNKGSSDKPAEQVAQSESSSANKYEKALSEFPEADPKLAEPIVISDKKSPDGLAELQKFIHFTTGEEAQKITQLGLELQNLANQNKEKEALEQMNKLTAALEQFHQSAAALDIKDPEIKAVLDRALQVSSAANNMMIYAGKHASELTINGKDKDSLKFANDFQEKSQKLQETLRAANQEVQKAAEALGKKYSQ</sequence>
<proteinExistence type="predicted"/>
<accession>A0A9W5IS60</accession>
<feature type="compositionally biased region" description="Low complexity" evidence="2">
    <location>
        <begin position="34"/>
        <end position="44"/>
    </location>
</feature>
<feature type="chain" id="PRO_5040938796" description="Lipoprotein" evidence="3">
    <location>
        <begin position="19"/>
        <end position="216"/>
    </location>
</feature>
<feature type="signal peptide" evidence="3">
    <location>
        <begin position="1"/>
        <end position="18"/>
    </location>
</feature>
<keyword evidence="3" id="KW-0732">Signal</keyword>
<organism evidence="4 5">
    <name type="scientific">Neisseria subflava NJ9703</name>
    <dbReference type="NCBI Taxonomy" id="546268"/>
    <lineage>
        <taxon>Bacteria</taxon>
        <taxon>Pseudomonadati</taxon>
        <taxon>Pseudomonadota</taxon>
        <taxon>Betaproteobacteria</taxon>
        <taxon>Neisseriales</taxon>
        <taxon>Neisseriaceae</taxon>
        <taxon>Neisseria</taxon>
    </lineage>
</organism>
<dbReference type="EMBL" id="ACEO02000002">
    <property type="protein sequence ID" value="EFC52749.1"/>
    <property type="molecule type" value="Genomic_DNA"/>
</dbReference>
<protein>
    <recommendedName>
        <fullName evidence="6">Lipoprotein</fullName>
    </recommendedName>
</protein>